<dbReference type="AlphaFoldDB" id="A0A1X7UV08"/>
<dbReference type="InParanoid" id="A0A1X7UV08"/>
<evidence type="ECO:0000259" key="4">
    <source>
        <dbReference type="SMART" id="SM00409"/>
    </source>
</evidence>
<name>A0A1X7UV08_AMPQE</name>
<feature type="compositionally biased region" description="Basic and acidic residues" evidence="1">
    <location>
        <begin position="477"/>
        <end position="503"/>
    </location>
</feature>
<sequence>MKVVLCCSLLFLLLPNAIVSQNFSTFPLSDPESQPRDVIGREGEDVSLYCAVFSNSGQTLTVWQYKRTTDSSFQSVMFNGTNHVMGPSFLVDKIVAEGDLVMPNTSAVTFRTNFTFLNFTNESNLIVFACGPPNDDIRQFRLGLPVIPSLLINVPVQTVTEGEDITVPLQSGPDAFPSRLSSQLSLNGNPVSNTGVTVNDYNVSFTNVQRNQSGIYTLTVSNDAGTSNTTFTLDVQFPPEATLIGTDIQIIDNIVSMEGIPSSPVITGNVTSPGVLVLRVRTMYPGDTNIKFIVNTTNTSDESINSTTHQFNGYEANSIVDISISIPNGGSVSVSIVTINQYGSSDVLNHPQIFTIDPISTTTTTASSTSTAGSSTPSVSPTASMTATMSEAMSSTPLPTGTTTPATVDRSGLSAGAIAGIIIAVIILLAVVVLIGLIVFYVYYKNRGGSYQVDRPGKKGGVTVEELDIDIGTELQDKSTELPKPSESKPPELHYADLADFSRKPPAAAADKPEGSVTKPTPIEEVQYAQIKPQAKPKDDAPNPASDIL</sequence>
<feature type="transmembrane region" description="Helical" evidence="2">
    <location>
        <begin position="417"/>
        <end position="444"/>
    </location>
</feature>
<evidence type="ECO:0000313" key="5">
    <source>
        <dbReference type="EnsemblMetazoa" id="Aqu2.1.31217_001"/>
    </source>
</evidence>
<feature type="region of interest" description="Disordered" evidence="1">
    <location>
        <begin position="362"/>
        <end position="405"/>
    </location>
</feature>
<keyword evidence="3" id="KW-0732">Signal</keyword>
<dbReference type="SMART" id="SM00409">
    <property type="entry name" value="IG"/>
    <property type="match status" value="1"/>
</dbReference>
<dbReference type="SUPFAM" id="SSF48726">
    <property type="entry name" value="Immunoglobulin"/>
    <property type="match status" value="1"/>
</dbReference>
<protein>
    <recommendedName>
        <fullName evidence="4">Immunoglobulin domain-containing protein</fullName>
    </recommendedName>
</protein>
<proteinExistence type="predicted"/>
<evidence type="ECO:0000256" key="3">
    <source>
        <dbReference type="SAM" id="SignalP"/>
    </source>
</evidence>
<dbReference type="Gene3D" id="2.60.40.10">
    <property type="entry name" value="Immunoglobulins"/>
    <property type="match status" value="1"/>
</dbReference>
<reference evidence="5" key="1">
    <citation type="submission" date="2017-05" db="UniProtKB">
        <authorList>
            <consortium name="EnsemblMetazoa"/>
        </authorList>
    </citation>
    <scope>IDENTIFICATION</scope>
</reference>
<keyword evidence="2" id="KW-0812">Transmembrane</keyword>
<feature type="region of interest" description="Disordered" evidence="1">
    <location>
        <begin position="477"/>
        <end position="549"/>
    </location>
</feature>
<dbReference type="PANTHER" id="PTHR45889">
    <property type="entry name" value="IG-LIKE DOMAIN-CONTAINING PROTEIN"/>
    <property type="match status" value="1"/>
</dbReference>
<organism evidence="5">
    <name type="scientific">Amphimedon queenslandica</name>
    <name type="common">Sponge</name>
    <dbReference type="NCBI Taxonomy" id="400682"/>
    <lineage>
        <taxon>Eukaryota</taxon>
        <taxon>Metazoa</taxon>
        <taxon>Porifera</taxon>
        <taxon>Demospongiae</taxon>
        <taxon>Heteroscleromorpha</taxon>
        <taxon>Haplosclerida</taxon>
        <taxon>Niphatidae</taxon>
        <taxon>Amphimedon</taxon>
    </lineage>
</organism>
<keyword evidence="2" id="KW-0472">Membrane</keyword>
<dbReference type="PANTHER" id="PTHR45889:SF8">
    <property type="entry name" value="IG-LIKE DOMAIN-CONTAINING PROTEIN"/>
    <property type="match status" value="1"/>
</dbReference>
<evidence type="ECO:0000256" key="2">
    <source>
        <dbReference type="SAM" id="Phobius"/>
    </source>
</evidence>
<evidence type="ECO:0000256" key="1">
    <source>
        <dbReference type="SAM" id="MobiDB-lite"/>
    </source>
</evidence>
<feature type="signal peptide" evidence="3">
    <location>
        <begin position="1"/>
        <end position="20"/>
    </location>
</feature>
<dbReference type="InterPro" id="IPR013783">
    <property type="entry name" value="Ig-like_fold"/>
</dbReference>
<feature type="domain" description="Immunoglobulin" evidence="4">
    <location>
        <begin position="35"/>
        <end position="236"/>
    </location>
</feature>
<dbReference type="EnsemblMetazoa" id="Aqu2.1.31217_001">
    <property type="protein sequence ID" value="Aqu2.1.31217_001"/>
    <property type="gene ID" value="Aqu2.1.31217"/>
</dbReference>
<feature type="chain" id="PRO_5012101074" description="Immunoglobulin domain-containing protein" evidence="3">
    <location>
        <begin position="21"/>
        <end position="549"/>
    </location>
</feature>
<dbReference type="InterPro" id="IPR036179">
    <property type="entry name" value="Ig-like_dom_sf"/>
</dbReference>
<accession>A0A1X7UV08</accession>
<keyword evidence="2" id="KW-1133">Transmembrane helix</keyword>
<dbReference type="InterPro" id="IPR003599">
    <property type="entry name" value="Ig_sub"/>
</dbReference>